<keyword evidence="3" id="KW-1185">Reference proteome</keyword>
<gene>
    <name evidence="2" type="primary">Contig15197.g16187</name>
    <name evidence="2" type="ORF">STYLEM_19057</name>
</gene>
<proteinExistence type="predicted"/>
<feature type="region of interest" description="Disordered" evidence="1">
    <location>
        <begin position="1"/>
        <end position="23"/>
    </location>
</feature>
<dbReference type="EMBL" id="CCKQ01017983">
    <property type="protein sequence ID" value="CDW89917.1"/>
    <property type="molecule type" value="Genomic_DNA"/>
</dbReference>
<organism evidence="2 3">
    <name type="scientific">Stylonychia lemnae</name>
    <name type="common">Ciliate</name>
    <dbReference type="NCBI Taxonomy" id="5949"/>
    <lineage>
        <taxon>Eukaryota</taxon>
        <taxon>Sar</taxon>
        <taxon>Alveolata</taxon>
        <taxon>Ciliophora</taxon>
        <taxon>Intramacronucleata</taxon>
        <taxon>Spirotrichea</taxon>
        <taxon>Stichotrichia</taxon>
        <taxon>Sporadotrichida</taxon>
        <taxon>Oxytrichidae</taxon>
        <taxon>Stylonychinae</taxon>
        <taxon>Stylonychia</taxon>
    </lineage>
</organism>
<name>A0A078B9J5_STYLE</name>
<dbReference type="AlphaFoldDB" id="A0A078B9J5"/>
<protein>
    <submittedName>
        <fullName evidence="2">Uncharacterized protein</fullName>
    </submittedName>
</protein>
<sequence>MILKTSQNKTRNKIHSNQTPDELTLNRNNTFLNKTTMTHYSKIQPNQSMLDNYGLDNNSSSGIKTKGFINFGLQMSRPDISGANAHEKRFVPFDVFPNSYSKTKHSPSVQFEKCLSRNDKMYRTNMTEVRIELGKQMQDPRLESKGILQFGKMSLGKSSDELVESDKIKKHRAKINKLSGFNQNITVKEEEFNSQLKDHRKLRGFLSIGKLGVTNIVGKGLIDSNYMDSDYRCQDTSMLYLKKDFRVDPRTKRKVGGNEPSSMEKSNKVRSTNNCPLNFIGLTFNQLLAKYGYIEDESMTKKERIRDWHIKTVEGDSDASN</sequence>
<evidence type="ECO:0000313" key="3">
    <source>
        <dbReference type="Proteomes" id="UP000039865"/>
    </source>
</evidence>
<reference evidence="2 3" key="1">
    <citation type="submission" date="2014-06" db="EMBL/GenBank/DDBJ databases">
        <authorList>
            <person name="Swart Estienne"/>
        </authorList>
    </citation>
    <scope>NUCLEOTIDE SEQUENCE [LARGE SCALE GENOMIC DNA]</scope>
    <source>
        <strain evidence="2 3">130c</strain>
    </source>
</reference>
<accession>A0A078B9J5</accession>
<evidence type="ECO:0000313" key="2">
    <source>
        <dbReference type="EMBL" id="CDW89917.1"/>
    </source>
</evidence>
<evidence type="ECO:0000256" key="1">
    <source>
        <dbReference type="SAM" id="MobiDB-lite"/>
    </source>
</evidence>
<dbReference type="Proteomes" id="UP000039865">
    <property type="component" value="Unassembled WGS sequence"/>
</dbReference>
<dbReference type="InParanoid" id="A0A078B9J5"/>
<feature type="region of interest" description="Disordered" evidence="1">
    <location>
        <begin position="251"/>
        <end position="270"/>
    </location>
</feature>
<feature type="compositionally biased region" description="Polar residues" evidence="1">
    <location>
        <begin position="259"/>
        <end position="270"/>
    </location>
</feature>